<evidence type="ECO:0000256" key="1">
    <source>
        <dbReference type="SAM" id="MobiDB-lite"/>
    </source>
</evidence>
<reference evidence="3" key="1">
    <citation type="journal article" date="2012" name="Science">
        <title>The Paleozoic origin of enzymatic lignin decomposition reconstructed from 31 fungal genomes.</title>
        <authorList>
            <person name="Floudas D."/>
            <person name="Binder M."/>
            <person name="Riley R."/>
            <person name="Barry K."/>
            <person name="Blanchette R.A."/>
            <person name="Henrissat B."/>
            <person name="Martinez A.T."/>
            <person name="Otillar R."/>
            <person name="Spatafora J.W."/>
            <person name="Yadav J.S."/>
            <person name="Aerts A."/>
            <person name="Benoit I."/>
            <person name="Boyd A."/>
            <person name="Carlson A."/>
            <person name="Copeland A."/>
            <person name="Coutinho P.M."/>
            <person name="de Vries R.P."/>
            <person name="Ferreira P."/>
            <person name="Findley K."/>
            <person name="Foster B."/>
            <person name="Gaskell J."/>
            <person name="Glotzer D."/>
            <person name="Gorecki P."/>
            <person name="Heitman J."/>
            <person name="Hesse C."/>
            <person name="Hori C."/>
            <person name="Igarashi K."/>
            <person name="Jurgens J.A."/>
            <person name="Kallen N."/>
            <person name="Kersten P."/>
            <person name="Kohler A."/>
            <person name="Kuees U."/>
            <person name="Kumar T.K.A."/>
            <person name="Kuo A."/>
            <person name="LaButti K."/>
            <person name="Larrondo L.F."/>
            <person name="Lindquist E."/>
            <person name="Ling A."/>
            <person name="Lombard V."/>
            <person name="Lucas S."/>
            <person name="Lundell T."/>
            <person name="Martin R."/>
            <person name="McLaughlin D.J."/>
            <person name="Morgenstern I."/>
            <person name="Morin E."/>
            <person name="Murat C."/>
            <person name="Nagy L.G."/>
            <person name="Nolan M."/>
            <person name="Ohm R.A."/>
            <person name="Patyshakuliyeva A."/>
            <person name="Rokas A."/>
            <person name="Ruiz-Duenas F.J."/>
            <person name="Sabat G."/>
            <person name="Salamov A."/>
            <person name="Samejima M."/>
            <person name="Schmutz J."/>
            <person name="Slot J.C."/>
            <person name="St John F."/>
            <person name="Stenlid J."/>
            <person name="Sun H."/>
            <person name="Sun S."/>
            <person name="Syed K."/>
            <person name="Tsang A."/>
            <person name="Wiebenga A."/>
            <person name="Young D."/>
            <person name="Pisabarro A."/>
            <person name="Eastwood D.C."/>
            <person name="Martin F."/>
            <person name="Cullen D."/>
            <person name="Grigoriev I.V."/>
            <person name="Hibbett D.S."/>
        </authorList>
    </citation>
    <scope>NUCLEOTIDE SEQUENCE [LARGE SCALE GENOMIC DNA]</scope>
    <source>
        <strain evidence="3">RWD-64-598 SS2</strain>
    </source>
</reference>
<evidence type="ECO:0000313" key="2">
    <source>
        <dbReference type="EMBL" id="EIW75271.1"/>
    </source>
</evidence>
<dbReference type="AlphaFoldDB" id="A0A5M3M9D4"/>
<organism evidence="2 3">
    <name type="scientific">Coniophora puteana (strain RWD-64-598)</name>
    <name type="common">Brown rot fungus</name>
    <dbReference type="NCBI Taxonomy" id="741705"/>
    <lineage>
        <taxon>Eukaryota</taxon>
        <taxon>Fungi</taxon>
        <taxon>Dikarya</taxon>
        <taxon>Basidiomycota</taxon>
        <taxon>Agaricomycotina</taxon>
        <taxon>Agaricomycetes</taxon>
        <taxon>Agaricomycetidae</taxon>
        <taxon>Boletales</taxon>
        <taxon>Coniophorineae</taxon>
        <taxon>Coniophoraceae</taxon>
        <taxon>Coniophora</taxon>
    </lineage>
</organism>
<feature type="region of interest" description="Disordered" evidence="1">
    <location>
        <begin position="751"/>
        <end position="852"/>
    </location>
</feature>
<feature type="compositionally biased region" description="Low complexity" evidence="1">
    <location>
        <begin position="625"/>
        <end position="634"/>
    </location>
</feature>
<feature type="compositionally biased region" description="Pro residues" evidence="1">
    <location>
        <begin position="57"/>
        <end position="66"/>
    </location>
</feature>
<dbReference type="GeneID" id="19202320"/>
<feature type="compositionally biased region" description="Polar residues" evidence="1">
    <location>
        <begin position="751"/>
        <end position="767"/>
    </location>
</feature>
<accession>A0A5M3M9D4</accession>
<feature type="compositionally biased region" description="Polar residues" evidence="1">
    <location>
        <begin position="778"/>
        <end position="802"/>
    </location>
</feature>
<feature type="region of interest" description="Disordered" evidence="1">
    <location>
        <begin position="1"/>
        <end position="120"/>
    </location>
</feature>
<evidence type="ECO:0000313" key="3">
    <source>
        <dbReference type="Proteomes" id="UP000053558"/>
    </source>
</evidence>
<sequence>MSPNTNKHLPTGNTARKPGSNASQSRRKASSIPQASRTAGSSDGQPAKVRTIAPRTAPTPLPPLGHPPGALIPSKAALQGTSEASGLGTPRMVKREPVDRHGNEAPANNSPLPQPENARLLAQLVERQDVQRSALAAEQAHGATRPLAEGQAPGSSETRGAENLQEVYQVLGANPGSHHLDTQGGLPGPVAQNGVSNYHETSQGILHASPGGATSQNVVSNGYAYQGQVTPELDQAHSSYETQMPSNIYNAKVYSHQQNDAPPEPVQGYNAPCVGVYQEYPPQPENVPVHAPHQSRQYLTPASHLLSRGSQSYYLETLGALQDHTIQHQQQQYAIAASQGLVSGSQHHSPQSMHANHGQASQQEYLVNSAQRSADGVCPSLNQQVYAAQDNAQRRPVGEDRLPSLPMLTPPHLGTRPPLPLHQIPFAVRDAPPPPGNDSPFKEHLPPPPPGQHYASAQWLYSQAEMYPEDERPRMRSLAMYCEAIRCLLLSAQTFNSLFPPGPQLMFHWGSRTVDRMQLRARIQELESMLLDVSRELKLVPEDPQGPTTGGSTYRVNRQVEWPRVPILHPFLVSVEQVHRGKTIGVTHQYIEPANRSIVHIPVDNTHQGLPDLSRTVGFAPAGGAPDATPPVADAKGKRKAVDDPLGIHREPCLPFGDRKKAKTDHDFSTTPSTSRPMMGSGSTSQASFNSQRLFTHAGEENRNNLVHHPASSVPSTSNAASAIPNHGGPPSNMQWALTAVTSYEESNGWTQTRTDMGAGSQMQSDSGAPLPSETFYPVQQQRAHNPSPPSQFGGTNPNLFPSDSVAHASWMPSVQGESAEWANPADSDNSAGVGDVVSHHPHGSSYLPPSV</sequence>
<dbReference type="EMBL" id="JH711589">
    <property type="protein sequence ID" value="EIW75271.1"/>
    <property type="molecule type" value="Genomic_DNA"/>
</dbReference>
<name>A0A5M3M9D4_CONPW</name>
<dbReference type="RefSeq" id="XP_007774680.1">
    <property type="nucleotide sequence ID" value="XM_007776490.1"/>
</dbReference>
<feature type="region of interest" description="Disordered" evidence="1">
    <location>
        <begin position="625"/>
        <end position="688"/>
    </location>
</feature>
<feature type="compositionally biased region" description="Polar residues" evidence="1">
    <location>
        <begin position="1"/>
        <end position="24"/>
    </location>
</feature>
<protein>
    <submittedName>
        <fullName evidence="2">Uncharacterized protein</fullName>
    </submittedName>
</protein>
<feature type="compositionally biased region" description="Polar residues" evidence="1">
    <location>
        <begin position="31"/>
        <end position="44"/>
    </location>
</feature>
<comment type="caution">
    <text evidence="2">The sequence shown here is derived from an EMBL/GenBank/DDBJ whole genome shotgun (WGS) entry which is preliminary data.</text>
</comment>
<feature type="compositionally biased region" description="Basic and acidic residues" evidence="1">
    <location>
        <begin position="640"/>
        <end position="652"/>
    </location>
</feature>
<gene>
    <name evidence="2" type="ORF">CONPUDRAFT_147368</name>
</gene>
<feature type="region of interest" description="Disordered" evidence="1">
    <location>
        <begin position="132"/>
        <end position="158"/>
    </location>
</feature>
<dbReference type="KEGG" id="cput:CONPUDRAFT_147368"/>
<keyword evidence="3" id="KW-1185">Reference proteome</keyword>
<feature type="region of interest" description="Disordered" evidence="1">
    <location>
        <begin position="706"/>
        <end position="734"/>
    </location>
</feature>
<feature type="compositionally biased region" description="Polar residues" evidence="1">
    <location>
        <begin position="669"/>
        <end position="688"/>
    </location>
</feature>
<dbReference type="Proteomes" id="UP000053558">
    <property type="component" value="Unassembled WGS sequence"/>
</dbReference>
<proteinExistence type="predicted"/>
<feature type="compositionally biased region" description="Basic and acidic residues" evidence="1">
    <location>
        <begin position="93"/>
        <end position="103"/>
    </location>
</feature>